<organism evidence="1 2">
    <name type="scientific">Planomicrobium stackebrandtii</name>
    <dbReference type="NCBI Taxonomy" id="253160"/>
    <lineage>
        <taxon>Bacteria</taxon>
        <taxon>Bacillati</taxon>
        <taxon>Bacillota</taxon>
        <taxon>Bacilli</taxon>
        <taxon>Bacillales</taxon>
        <taxon>Caryophanaceae</taxon>
        <taxon>Planomicrobium</taxon>
    </lineage>
</organism>
<evidence type="ECO:0008006" key="3">
    <source>
        <dbReference type="Google" id="ProtNLM"/>
    </source>
</evidence>
<evidence type="ECO:0000313" key="2">
    <source>
        <dbReference type="Proteomes" id="UP001241988"/>
    </source>
</evidence>
<evidence type="ECO:0000313" key="1">
    <source>
        <dbReference type="EMBL" id="MDQ0428532.1"/>
    </source>
</evidence>
<dbReference type="Pfam" id="PF07799">
    <property type="entry name" value="DUF1643"/>
    <property type="match status" value="1"/>
</dbReference>
<protein>
    <recommendedName>
        <fullName evidence="3">DUF1643 domain-containing protein</fullName>
    </recommendedName>
</protein>
<sequence length="215" mass="24579">MTLIPADELKKTYEVSAKFYYSEVNGERFLMRREAKIVRIGHEQEEIDAVVVMINPGSCKPTGAVTSSSAKEAILMAAKPDQTQYQLMNLMERKAWNVLVIVNLSDICEGNMSNFRNIERKFQEASLPHSIFQDENMRDCHALLSSAKHVIFAWGESTTAKRLSEQFGLFKNGRATIDYGHMKAWVHSERGFPRHPRPALTESRIIWLDTMETLL</sequence>
<dbReference type="InterPro" id="IPR012441">
    <property type="entry name" value="DUF1643"/>
</dbReference>
<dbReference type="Proteomes" id="UP001241988">
    <property type="component" value="Unassembled WGS sequence"/>
</dbReference>
<keyword evidence="2" id="KW-1185">Reference proteome</keyword>
<reference evidence="1 2" key="1">
    <citation type="submission" date="2023-07" db="EMBL/GenBank/DDBJ databases">
        <title>Genomic Encyclopedia of Type Strains, Phase IV (KMG-IV): sequencing the most valuable type-strain genomes for metagenomic binning, comparative biology and taxonomic classification.</title>
        <authorList>
            <person name="Goeker M."/>
        </authorList>
    </citation>
    <scope>NUCLEOTIDE SEQUENCE [LARGE SCALE GENOMIC DNA]</scope>
    <source>
        <strain evidence="1 2">DSM 16419</strain>
    </source>
</reference>
<comment type="caution">
    <text evidence="1">The sequence shown here is derived from an EMBL/GenBank/DDBJ whole genome shotgun (WGS) entry which is preliminary data.</text>
</comment>
<name>A0ABU0GT49_9BACL</name>
<gene>
    <name evidence="1" type="ORF">QOZ98_001358</name>
</gene>
<dbReference type="RefSeq" id="WP_308786706.1">
    <property type="nucleotide sequence ID" value="NZ_JAUSWB010000003.1"/>
</dbReference>
<dbReference type="EMBL" id="JAUSWB010000003">
    <property type="protein sequence ID" value="MDQ0428532.1"/>
    <property type="molecule type" value="Genomic_DNA"/>
</dbReference>
<accession>A0ABU0GT49</accession>
<proteinExistence type="predicted"/>